<evidence type="ECO:0000313" key="3">
    <source>
        <dbReference type="EMBL" id="RZU00532.1"/>
    </source>
</evidence>
<dbReference type="SUPFAM" id="SSF46785">
    <property type="entry name" value="Winged helix' DNA-binding domain"/>
    <property type="match status" value="1"/>
</dbReference>
<comment type="caution">
    <text evidence="3">The sequence shown here is derived from an EMBL/GenBank/DDBJ whole genome shotgun (WGS) entry which is preliminary data.</text>
</comment>
<dbReference type="Pfam" id="PF00126">
    <property type="entry name" value="HTH_1"/>
    <property type="match status" value="1"/>
</dbReference>
<dbReference type="PANTHER" id="PTHR38431">
    <property type="entry name" value="BLL2305 PROTEIN"/>
    <property type="match status" value="1"/>
</dbReference>
<organism evidence="3 4">
    <name type="scientific">Rivibacter subsaxonicus</name>
    <dbReference type="NCBI Taxonomy" id="457575"/>
    <lineage>
        <taxon>Bacteria</taxon>
        <taxon>Pseudomonadati</taxon>
        <taxon>Pseudomonadota</taxon>
        <taxon>Betaproteobacteria</taxon>
        <taxon>Burkholderiales</taxon>
        <taxon>Rivibacter</taxon>
    </lineage>
</organism>
<dbReference type="AlphaFoldDB" id="A0A4Q7VV42"/>
<protein>
    <submittedName>
        <fullName evidence="3">Molybdate transport repressor ModE-like protein</fullName>
    </submittedName>
</protein>
<dbReference type="RefSeq" id="WP_130430985.1">
    <property type="nucleotide sequence ID" value="NZ_SHKP01000005.1"/>
</dbReference>
<evidence type="ECO:0000259" key="2">
    <source>
        <dbReference type="Pfam" id="PF12727"/>
    </source>
</evidence>
<feature type="domain" description="HTH lysR-type" evidence="1">
    <location>
        <begin position="33"/>
        <end position="88"/>
    </location>
</feature>
<feature type="domain" description="PBP" evidence="2">
    <location>
        <begin position="156"/>
        <end position="338"/>
    </location>
</feature>
<dbReference type="Pfam" id="PF12727">
    <property type="entry name" value="PBP_like"/>
    <property type="match status" value="1"/>
</dbReference>
<dbReference type="InterPro" id="IPR024370">
    <property type="entry name" value="PBP_domain"/>
</dbReference>
<dbReference type="InterPro" id="IPR000847">
    <property type="entry name" value="LysR_HTH_N"/>
</dbReference>
<evidence type="ECO:0000313" key="4">
    <source>
        <dbReference type="Proteomes" id="UP000293671"/>
    </source>
</evidence>
<dbReference type="Proteomes" id="UP000293671">
    <property type="component" value="Unassembled WGS sequence"/>
</dbReference>
<dbReference type="InterPro" id="IPR036388">
    <property type="entry name" value="WH-like_DNA-bd_sf"/>
</dbReference>
<dbReference type="SUPFAM" id="SSF53850">
    <property type="entry name" value="Periplasmic binding protein-like II"/>
    <property type="match status" value="1"/>
</dbReference>
<dbReference type="Gene3D" id="3.40.190.10">
    <property type="entry name" value="Periplasmic binding protein-like II"/>
    <property type="match status" value="2"/>
</dbReference>
<reference evidence="3 4" key="1">
    <citation type="submission" date="2019-02" db="EMBL/GenBank/DDBJ databases">
        <title>Genomic Encyclopedia of Type Strains, Phase IV (KMG-IV): sequencing the most valuable type-strain genomes for metagenomic binning, comparative biology and taxonomic classification.</title>
        <authorList>
            <person name="Goeker M."/>
        </authorList>
    </citation>
    <scope>NUCLEOTIDE SEQUENCE [LARGE SCALE GENOMIC DNA]</scope>
    <source>
        <strain evidence="3 4">DSM 19570</strain>
    </source>
</reference>
<dbReference type="PANTHER" id="PTHR38431:SF1">
    <property type="entry name" value="BLL2305 PROTEIN"/>
    <property type="match status" value="1"/>
</dbReference>
<gene>
    <name evidence="3" type="ORF">EV670_1232</name>
</gene>
<evidence type="ECO:0000259" key="1">
    <source>
        <dbReference type="Pfam" id="PF00126"/>
    </source>
</evidence>
<keyword evidence="4" id="KW-1185">Reference proteome</keyword>
<dbReference type="EMBL" id="SHKP01000005">
    <property type="protein sequence ID" value="RZU00532.1"/>
    <property type="molecule type" value="Genomic_DNA"/>
</dbReference>
<sequence>MLRLDIRPHWQLQREAREGEPTAPALDTNALITLLAAIQDHGAIAQAARSLGLSYRHAWGRIRDAERLFGHPLVIGGRGRGSTLSPLAEKLIWAERRVNARLSPLLASLASELEAEIVRTLPRPPREEPGAGPKLRLHASHGFAVAALLERLEAAALPVELRYRNSVESVAALARGECDLAGFHVPIGEFEARAAAHYRQWLRDDEHRLVHLAVRSQGLFVAAGNPLRIRSLQDLVREDVRFVNRPVGSGTRMLSELLLEAEGIQPGRLRGWNSAEFTHAAVAAYIASGMADAGIGVQTAAQRFGLGFLPLVKERYFLALPARLIDTPAMARVLELLRSPGYRAAVAALAGYEAGQTGKLLTVQEAFER</sequence>
<dbReference type="InterPro" id="IPR036390">
    <property type="entry name" value="WH_DNA-bd_sf"/>
</dbReference>
<dbReference type="GO" id="GO:0003700">
    <property type="term" value="F:DNA-binding transcription factor activity"/>
    <property type="evidence" value="ECO:0007669"/>
    <property type="project" value="InterPro"/>
</dbReference>
<dbReference type="Gene3D" id="1.10.10.10">
    <property type="entry name" value="Winged helix-like DNA-binding domain superfamily/Winged helix DNA-binding domain"/>
    <property type="match status" value="1"/>
</dbReference>
<dbReference type="OrthoDB" id="9805928at2"/>
<name>A0A4Q7VV42_9BURK</name>
<accession>A0A4Q7VV42</accession>
<proteinExistence type="predicted"/>